<evidence type="ECO:0000256" key="6">
    <source>
        <dbReference type="ARBA" id="ARBA00078476"/>
    </source>
</evidence>
<proteinExistence type="inferred from homology"/>
<evidence type="ECO:0000256" key="5">
    <source>
        <dbReference type="ARBA" id="ARBA00042916"/>
    </source>
</evidence>
<organism evidence="9">
    <name type="scientific">Arthroderma gypseum (strain ATCC MYA-4604 / CBS 118893)</name>
    <name type="common">Microsporum gypseum</name>
    <dbReference type="NCBI Taxonomy" id="535722"/>
    <lineage>
        <taxon>Eukaryota</taxon>
        <taxon>Fungi</taxon>
        <taxon>Dikarya</taxon>
        <taxon>Ascomycota</taxon>
        <taxon>Pezizomycotina</taxon>
        <taxon>Eurotiomycetes</taxon>
        <taxon>Eurotiomycetidae</taxon>
        <taxon>Onygenales</taxon>
        <taxon>Arthrodermataceae</taxon>
        <taxon>Nannizzia</taxon>
    </lineage>
</organism>
<evidence type="ECO:0000256" key="2">
    <source>
        <dbReference type="ARBA" id="ARBA00022980"/>
    </source>
</evidence>
<evidence type="ECO:0000313" key="8">
    <source>
        <dbReference type="EMBL" id="EFR03320.1"/>
    </source>
</evidence>
<dbReference type="RefSeq" id="XP_003171774.1">
    <property type="nucleotide sequence ID" value="XM_003171726.1"/>
</dbReference>
<dbReference type="Gene3D" id="3.30.70.600">
    <property type="entry name" value="Ribosomal protein S10 domain"/>
    <property type="match status" value="1"/>
</dbReference>
<dbReference type="GO" id="GO:0003735">
    <property type="term" value="F:structural constituent of ribosome"/>
    <property type="evidence" value="ECO:0007669"/>
    <property type="project" value="InterPro"/>
</dbReference>
<dbReference type="SUPFAM" id="SSF54999">
    <property type="entry name" value="Ribosomal protein S10"/>
    <property type="match status" value="1"/>
</dbReference>
<dbReference type="GO" id="GO:1990904">
    <property type="term" value="C:ribonucleoprotein complex"/>
    <property type="evidence" value="ECO:0007669"/>
    <property type="project" value="UniProtKB-KW"/>
</dbReference>
<keyword evidence="9" id="KW-1185">Reference proteome</keyword>
<dbReference type="Pfam" id="PF00338">
    <property type="entry name" value="Ribosomal_S10"/>
    <property type="match status" value="1"/>
</dbReference>
<evidence type="ECO:0000256" key="3">
    <source>
        <dbReference type="ARBA" id="ARBA00023274"/>
    </source>
</evidence>
<dbReference type="OrthoDB" id="366214at2759"/>
<dbReference type="InterPro" id="IPR001848">
    <property type="entry name" value="Ribosomal_uS10"/>
</dbReference>
<reference evidence="9" key="1">
    <citation type="journal article" date="2012" name="MBio">
        <title>Comparative genome analysis of Trichophyton rubrum and related dermatophytes reveals candidate genes involved in infection.</title>
        <authorList>
            <person name="Martinez D.A."/>
            <person name="Oliver B.G."/>
            <person name="Graeser Y."/>
            <person name="Goldberg J.M."/>
            <person name="Li W."/>
            <person name="Martinez-Rossi N.M."/>
            <person name="Monod M."/>
            <person name="Shelest E."/>
            <person name="Barton R.C."/>
            <person name="Birch E."/>
            <person name="Brakhage A.A."/>
            <person name="Chen Z."/>
            <person name="Gurr S.J."/>
            <person name="Heiman D."/>
            <person name="Heitman J."/>
            <person name="Kosti I."/>
            <person name="Rossi A."/>
            <person name="Saif S."/>
            <person name="Samalova M."/>
            <person name="Saunders C.W."/>
            <person name="Shea T."/>
            <person name="Summerbell R.C."/>
            <person name="Xu J."/>
            <person name="Young S."/>
            <person name="Zeng Q."/>
            <person name="Birren B.W."/>
            <person name="Cuomo C.A."/>
            <person name="White T.C."/>
        </authorList>
    </citation>
    <scope>NUCLEOTIDE SEQUENCE [LARGE SCALE GENOMIC DNA]</scope>
    <source>
        <strain evidence="9">ATCC MYA-4604 / CBS 118893</strain>
    </source>
</reference>
<dbReference type="InterPro" id="IPR027486">
    <property type="entry name" value="Ribosomal_uS10_dom"/>
</dbReference>
<dbReference type="GO" id="GO:0005840">
    <property type="term" value="C:ribosome"/>
    <property type="evidence" value="ECO:0007669"/>
    <property type="project" value="UniProtKB-KW"/>
</dbReference>
<dbReference type="PANTHER" id="PTHR11700">
    <property type="entry name" value="30S RIBOSOMAL PROTEIN S10 FAMILY MEMBER"/>
    <property type="match status" value="1"/>
</dbReference>
<dbReference type="Proteomes" id="UP000002669">
    <property type="component" value="Unassembled WGS sequence"/>
</dbReference>
<protein>
    <recommendedName>
        <fullName evidence="4">Small ribosomal subunit protein uS10m</fullName>
    </recommendedName>
    <alternativeName>
        <fullName evidence="5">37S ribosomal protein S10, mitochondrial</fullName>
    </alternativeName>
    <alternativeName>
        <fullName evidence="6">Mitochondrial ribosomal small subunit protein 10</fullName>
    </alternativeName>
</protein>
<dbReference type="InterPro" id="IPR036838">
    <property type="entry name" value="Ribosomal_uS10_dom_sf"/>
</dbReference>
<evidence type="ECO:0000256" key="1">
    <source>
        <dbReference type="ARBA" id="ARBA00007102"/>
    </source>
</evidence>
<evidence type="ECO:0000256" key="4">
    <source>
        <dbReference type="ARBA" id="ARBA00035261"/>
    </source>
</evidence>
<dbReference type="GeneID" id="10027029"/>
<dbReference type="eggNOG" id="KOG3321">
    <property type="taxonomic scope" value="Eukaryota"/>
</dbReference>
<dbReference type="HAMAP" id="MF_00508">
    <property type="entry name" value="Ribosomal_uS10"/>
    <property type="match status" value="1"/>
</dbReference>
<comment type="similarity">
    <text evidence="1">Belongs to the universal ribosomal protein uS10 family.</text>
</comment>
<feature type="domain" description="Small ribosomal subunit protein uS10" evidence="7">
    <location>
        <begin position="111"/>
        <end position="208"/>
    </location>
</feature>
<keyword evidence="3" id="KW-0687">Ribonucleoprotein</keyword>
<dbReference type="FunCoup" id="E4UYZ0">
    <property type="interactions" value="241"/>
</dbReference>
<keyword evidence="2" id="KW-0689">Ribosomal protein</keyword>
<dbReference type="NCBIfam" id="TIGR01049">
    <property type="entry name" value="rpsJ_bact"/>
    <property type="match status" value="1"/>
</dbReference>
<dbReference type="HOGENOM" id="CLU_051208_2_1_1"/>
<evidence type="ECO:0000313" key="9">
    <source>
        <dbReference type="Proteomes" id="UP000002669"/>
    </source>
</evidence>
<dbReference type="OMA" id="PQEWNDR"/>
<accession>E4UYZ0</accession>
<dbReference type="GO" id="GO:0006412">
    <property type="term" value="P:translation"/>
    <property type="evidence" value="ECO:0007669"/>
    <property type="project" value="InterPro"/>
</dbReference>
<dbReference type="AlphaFoldDB" id="E4UYZ0"/>
<dbReference type="SMART" id="SM01403">
    <property type="entry name" value="Ribosomal_S10"/>
    <property type="match status" value="1"/>
</dbReference>
<dbReference type="InParanoid" id="E4UYZ0"/>
<name>E4UYZ0_ARTGP</name>
<gene>
    <name evidence="8" type="ORF">MGYG_09120</name>
</gene>
<sequence length="273" mass="30932">MFSPSSFRSVLGVTKRIKVTSLFRPLSTSSSSSDIPPEILSAIQKGNAESNSGAPEIKREVFTEPEPEAKPQEWNDRLEAYKDKFRLPKAVQAAYMKPLKRKPEYGLPVCNLQLRSYSARHVEFFADFALRAAYYLNIPATGPVPLPRIVERWTVIRSPFVHKKSKENFERITCRRLIQLQDGHPEAVQAWLSFLRKHAFHGVGMKANVFEHTSLDVGKEMDTAAKSFEKALDEELVHFGARKDAEFPETLVSMLERESQTRTAAPLTEGRKG</sequence>
<dbReference type="FunFam" id="3.30.70.600:FF:000003">
    <property type="entry name" value="30S ribosomal protein S10"/>
    <property type="match status" value="1"/>
</dbReference>
<dbReference type="STRING" id="535722.E4UYZ0"/>
<dbReference type="VEuPathDB" id="FungiDB:MGYG_09120"/>
<evidence type="ECO:0000259" key="7">
    <source>
        <dbReference type="SMART" id="SM01403"/>
    </source>
</evidence>
<dbReference type="EMBL" id="DS989826">
    <property type="protein sequence ID" value="EFR03320.1"/>
    <property type="molecule type" value="Genomic_DNA"/>
</dbReference>